<dbReference type="VEuPathDB" id="FungiDB:FUN_005305"/>
<reference evidence="2 3" key="1">
    <citation type="submission" date="2017-10" db="EMBL/GenBank/DDBJ databases">
        <title>Extensive intraspecific genome diversity in a model arbuscular mycorrhizal fungus.</title>
        <authorList>
            <person name="Chen E.C.H."/>
            <person name="Morin E."/>
            <person name="Baudet D."/>
            <person name="Noel J."/>
            <person name="Ndikumana S."/>
            <person name="Charron P."/>
            <person name="St-Onge C."/>
            <person name="Giorgi J."/>
            <person name="Grigoriev I.V."/>
            <person name="Roux C."/>
            <person name="Martin F.M."/>
            <person name="Corradi N."/>
        </authorList>
    </citation>
    <scope>NUCLEOTIDE SEQUENCE [LARGE SCALE GENOMIC DNA]</scope>
    <source>
        <strain evidence="2 3">A1</strain>
    </source>
</reference>
<name>A0A2N0QX57_9GLOM</name>
<dbReference type="EMBL" id="LLXH01002482">
    <property type="protein sequence ID" value="PKC55642.1"/>
    <property type="molecule type" value="Genomic_DNA"/>
</dbReference>
<proteinExistence type="predicted"/>
<gene>
    <name evidence="2" type="ORF">RhiirA1_429470</name>
</gene>
<evidence type="ECO:0000259" key="1">
    <source>
        <dbReference type="Pfam" id="PF22322"/>
    </source>
</evidence>
<accession>A0A2N0QX57</accession>
<dbReference type="VEuPathDB" id="FungiDB:RhiirA1_429470"/>
<organism evidence="2 3">
    <name type="scientific">Rhizophagus irregularis</name>
    <dbReference type="NCBI Taxonomy" id="588596"/>
    <lineage>
        <taxon>Eukaryota</taxon>
        <taxon>Fungi</taxon>
        <taxon>Fungi incertae sedis</taxon>
        <taxon>Mucoromycota</taxon>
        <taxon>Glomeromycotina</taxon>
        <taxon>Glomeromycetes</taxon>
        <taxon>Glomerales</taxon>
        <taxon>Glomeraceae</taxon>
        <taxon>Rhizophagus</taxon>
    </lineage>
</organism>
<dbReference type="Pfam" id="PF22322">
    <property type="entry name" value="DUF6973"/>
    <property type="match status" value="1"/>
</dbReference>
<comment type="caution">
    <text evidence="2">The sequence shown here is derived from an EMBL/GenBank/DDBJ whole genome shotgun (WGS) entry which is preliminary data.</text>
</comment>
<feature type="domain" description="DUF6973" evidence="1">
    <location>
        <begin position="63"/>
        <end position="173"/>
    </location>
</feature>
<protein>
    <recommendedName>
        <fullName evidence="1">DUF6973 domain-containing protein</fullName>
    </recommendedName>
</protein>
<sequence length="179" mass="20071">MTWIYQTILIIVILQNVITNILSIPVEPKTSIHRLETRYYFDYFDYFDGGNQAENDYCISILHPTRALDCDKARDLAEEALAKAKNNFPESTLHNGSGDAYRHCYWSGLLTFEFGVSGAKGFGDRHEDYPKNPSGEKAMDLNNNNVGRTVASQIKKGDKNALSAACKQALTDGRLKTLN</sequence>
<dbReference type="InterPro" id="IPR054246">
    <property type="entry name" value="DUF6973"/>
</dbReference>
<evidence type="ECO:0000313" key="2">
    <source>
        <dbReference type="EMBL" id="PKC55642.1"/>
    </source>
</evidence>
<dbReference type="Proteomes" id="UP000232688">
    <property type="component" value="Unassembled WGS sequence"/>
</dbReference>
<evidence type="ECO:0000313" key="3">
    <source>
        <dbReference type="Proteomes" id="UP000232688"/>
    </source>
</evidence>
<reference evidence="2 3" key="2">
    <citation type="submission" date="2017-10" db="EMBL/GenBank/DDBJ databases">
        <title>Genome analyses suggest a sexual origin of heterokaryosis in a supposedly ancient asexual fungus.</title>
        <authorList>
            <person name="Corradi N."/>
            <person name="Sedzielewska K."/>
            <person name="Noel J."/>
            <person name="Charron P."/>
            <person name="Farinelli L."/>
            <person name="Marton T."/>
            <person name="Kruger M."/>
            <person name="Pelin A."/>
            <person name="Brachmann A."/>
            <person name="Corradi N."/>
        </authorList>
    </citation>
    <scope>NUCLEOTIDE SEQUENCE [LARGE SCALE GENOMIC DNA]</scope>
    <source>
        <strain evidence="2 3">A1</strain>
    </source>
</reference>
<dbReference type="AlphaFoldDB" id="A0A2N0QX57"/>
<dbReference type="VEuPathDB" id="FungiDB:RhiirFUN_004965"/>